<feature type="transmembrane region" description="Helical" evidence="4">
    <location>
        <begin position="84"/>
        <end position="102"/>
    </location>
</feature>
<evidence type="ECO:0000256" key="2">
    <source>
        <dbReference type="ARBA" id="ARBA00022989"/>
    </source>
</evidence>
<keyword evidence="2 4" id="KW-1133">Transmembrane helix</keyword>
<evidence type="ECO:0000313" key="7">
    <source>
        <dbReference type="Proteomes" id="UP000249818"/>
    </source>
</evidence>
<sequence>MEEMRVLGLPAEKGRWGYVALGFVANVCMGAVYAFSVFRKPLEELWGISATSSGLPFMVFLAVFALGMALAGGLVERWGPRKTGILGGILVGLGWILAGFSPNIGVLTVFYGVIAGAGVGVAYGCPIAVAGRWFPDRRGLAVGLTLAGFGASALVVAPIMNALISAHGPLRTFLVLGVAFLVVMVLTSLPMVFPPAGWRVASPQGKAAPSALDLDRREMVRRPTFWALWGTYTIGCLAGLMAIGIAAPFGQEVANLSAGLSAAAVSVFAVFNGVGRPLFGWLTDRLTPRYASTLSFVLIFLAALLLWRAGGSQVAYFVGFSLLWLNLGGWLAIAPAATATLFGTAHYAENYGLVFTSYGVGAIVGNVMSGLLHDLSSYVAVFPPVMALAAVGIVVALVGLRPPMKKGS</sequence>
<feature type="transmembrane region" description="Helical" evidence="4">
    <location>
        <begin position="170"/>
        <end position="193"/>
    </location>
</feature>
<evidence type="ECO:0000256" key="1">
    <source>
        <dbReference type="ARBA" id="ARBA00022692"/>
    </source>
</evidence>
<keyword evidence="3 4" id="KW-0472">Membrane</keyword>
<dbReference type="InterPro" id="IPR020846">
    <property type="entry name" value="MFS_dom"/>
</dbReference>
<dbReference type="CDD" id="cd17353">
    <property type="entry name" value="MFS_OFA_like"/>
    <property type="match status" value="1"/>
</dbReference>
<dbReference type="AlphaFoldDB" id="A0A2X3L1Z6"/>
<dbReference type="InterPro" id="IPR050327">
    <property type="entry name" value="Proton-linked_MCT"/>
</dbReference>
<keyword evidence="1 4" id="KW-0812">Transmembrane</keyword>
<feature type="transmembrane region" description="Helical" evidence="4">
    <location>
        <begin position="226"/>
        <end position="247"/>
    </location>
</feature>
<dbReference type="Pfam" id="PF07690">
    <property type="entry name" value="MFS_1"/>
    <property type="match status" value="1"/>
</dbReference>
<dbReference type="InterPro" id="IPR036259">
    <property type="entry name" value="MFS_trans_sf"/>
</dbReference>
<feature type="transmembrane region" description="Helical" evidence="4">
    <location>
        <begin position="108"/>
        <end position="129"/>
    </location>
</feature>
<dbReference type="RefSeq" id="WP_122031060.1">
    <property type="nucleotide sequence ID" value="NZ_LS483254.1"/>
</dbReference>
<proteinExistence type="predicted"/>
<reference evidence="7" key="1">
    <citation type="submission" date="2018-05" db="EMBL/GenBank/DDBJ databases">
        <authorList>
            <person name="Hao L."/>
        </authorList>
    </citation>
    <scope>NUCLEOTIDE SEQUENCE [LARGE SCALE GENOMIC DNA]</scope>
</reference>
<feature type="transmembrane region" description="Helical" evidence="4">
    <location>
        <begin position="16"/>
        <end position="35"/>
    </location>
</feature>
<feature type="transmembrane region" description="Helical" evidence="4">
    <location>
        <begin position="378"/>
        <end position="400"/>
    </location>
</feature>
<keyword evidence="7" id="KW-1185">Reference proteome</keyword>
<accession>A0A2X3L1Z6</accession>
<dbReference type="OrthoDB" id="9793415at2"/>
<dbReference type="GO" id="GO:0022857">
    <property type="term" value="F:transmembrane transporter activity"/>
    <property type="evidence" value="ECO:0007669"/>
    <property type="project" value="InterPro"/>
</dbReference>
<gene>
    <name evidence="6" type="ORF">BARAN1_0796</name>
</gene>
<name>A0A2X3L1Z6_9BACT</name>
<feature type="transmembrane region" description="Helical" evidence="4">
    <location>
        <begin position="253"/>
        <end position="274"/>
    </location>
</feature>
<dbReference type="PANTHER" id="PTHR11360">
    <property type="entry name" value="MONOCARBOXYLATE TRANSPORTER"/>
    <property type="match status" value="1"/>
</dbReference>
<dbReference type="PROSITE" id="PS50850">
    <property type="entry name" value="MFS"/>
    <property type="match status" value="1"/>
</dbReference>
<protein>
    <submittedName>
        <fullName evidence="6">Putative Oxalate:formate antiporter, or a MFS transporter</fullName>
    </submittedName>
</protein>
<dbReference type="EMBL" id="LS483254">
    <property type="protein sequence ID" value="SQD92820.1"/>
    <property type="molecule type" value="Genomic_DNA"/>
</dbReference>
<dbReference type="PANTHER" id="PTHR11360:SF304">
    <property type="entry name" value="MFS DOMAIN-CONTAINING PROTEIN"/>
    <property type="match status" value="1"/>
</dbReference>
<evidence type="ECO:0000256" key="4">
    <source>
        <dbReference type="SAM" id="Phobius"/>
    </source>
</evidence>
<dbReference type="Proteomes" id="UP000249818">
    <property type="component" value="Chromosome BARAN1"/>
</dbReference>
<feature type="transmembrane region" description="Helical" evidence="4">
    <location>
        <begin position="351"/>
        <end position="372"/>
    </location>
</feature>
<evidence type="ECO:0000259" key="5">
    <source>
        <dbReference type="PROSITE" id="PS50850"/>
    </source>
</evidence>
<feature type="transmembrane region" description="Helical" evidence="4">
    <location>
        <begin position="55"/>
        <end position="75"/>
    </location>
</feature>
<feature type="transmembrane region" description="Helical" evidence="4">
    <location>
        <begin position="313"/>
        <end position="339"/>
    </location>
</feature>
<feature type="transmembrane region" description="Helical" evidence="4">
    <location>
        <begin position="286"/>
        <end position="307"/>
    </location>
</feature>
<evidence type="ECO:0000313" key="6">
    <source>
        <dbReference type="EMBL" id="SQD92820.1"/>
    </source>
</evidence>
<dbReference type="SUPFAM" id="SSF103473">
    <property type="entry name" value="MFS general substrate transporter"/>
    <property type="match status" value="1"/>
</dbReference>
<dbReference type="InterPro" id="IPR011701">
    <property type="entry name" value="MFS"/>
</dbReference>
<organism evidence="6 7">
    <name type="scientific">Candidatus Bipolaricaulis anaerobius</name>
    <dbReference type="NCBI Taxonomy" id="2026885"/>
    <lineage>
        <taxon>Bacteria</taxon>
        <taxon>Candidatus Bipolaricaulota</taxon>
        <taxon>Candidatus Bipolaricaulia</taxon>
        <taxon>Candidatus Bipolaricaulales</taxon>
        <taxon>Candidatus Bipolaricaulaceae</taxon>
        <taxon>Candidatus Bipolaricaulis</taxon>
    </lineage>
</organism>
<dbReference type="KEGG" id="bana:BARAN1_0796"/>
<feature type="transmembrane region" description="Helical" evidence="4">
    <location>
        <begin position="141"/>
        <end position="164"/>
    </location>
</feature>
<dbReference type="Gene3D" id="1.20.1250.20">
    <property type="entry name" value="MFS general substrate transporter like domains"/>
    <property type="match status" value="2"/>
</dbReference>
<evidence type="ECO:0000256" key="3">
    <source>
        <dbReference type="ARBA" id="ARBA00023136"/>
    </source>
</evidence>
<feature type="domain" description="Major facilitator superfamily (MFS) profile" evidence="5">
    <location>
        <begin position="1"/>
        <end position="404"/>
    </location>
</feature>